<accession>A0ABV9W1V5</accession>
<evidence type="ECO:0000256" key="2">
    <source>
        <dbReference type="SAM" id="MobiDB-lite"/>
    </source>
</evidence>
<name>A0ABV9W1V5_9ACTN</name>
<comment type="caution">
    <text evidence="3">The sequence shown here is derived from an EMBL/GenBank/DDBJ whole genome shotgun (WGS) entry which is preliminary data.</text>
</comment>
<dbReference type="SUPFAM" id="SSF56349">
    <property type="entry name" value="DNA breaking-rejoining enzymes"/>
    <property type="match status" value="1"/>
</dbReference>
<feature type="region of interest" description="Disordered" evidence="2">
    <location>
        <begin position="61"/>
        <end position="97"/>
    </location>
</feature>
<keyword evidence="1" id="KW-0233">DNA recombination</keyword>
<proteinExistence type="predicted"/>
<keyword evidence="4" id="KW-1185">Reference proteome</keyword>
<reference evidence="4" key="1">
    <citation type="journal article" date="2019" name="Int. J. Syst. Evol. Microbiol.">
        <title>The Global Catalogue of Microorganisms (GCM) 10K type strain sequencing project: providing services to taxonomists for standard genome sequencing and annotation.</title>
        <authorList>
            <consortium name="The Broad Institute Genomics Platform"/>
            <consortium name="The Broad Institute Genome Sequencing Center for Infectious Disease"/>
            <person name="Wu L."/>
            <person name="Ma J."/>
        </authorList>
    </citation>
    <scope>NUCLEOTIDE SEQUENCE [LARGE SCALE GENOMIC DNA]</scope>
    <source>
        <strain evidence="4">CGMCC 4.7152</strain>
    </source>
</reference>
<protein>
    <recommendedName>
        <fullName evidence="5">Tyr recombinase domain-containing protein</fullName>
    </recommendedName>
</protein>
<dbReference type="EMBL" id="JBHSIU010000039">
    <property type="protein sequence ID" value="MFC5001820.1"/>
    <property type="molecule type" value="Genomic_DNA"/>
</dbReference>
<dbReference type="InterPro" id="IPR011010">
    <property type="entry name" value="DNA_brk_join_enz"/>
</dbReference>
<dbReference type="Proteomes" id="UP001595912">
    <property type="component" value="Unassembled WGS sequence"/>
</dbReference>
<dbReference type="Gene3D" id="1.10.443.10">
    <property type="entry name" value="Intergrase catalytic core"/>
    <property type="match status" value="1"/>
</dbReference>
<gene>
    <name evidence="3" type="ORF">ACFPIJ_28775</name>
</gene>
<evidence type="ECO:0000313" key="3">
    <source>
        <dbReference type="EMBL" id="MFC5001820.1"/>
    </source>
</evidence>
<evidence type="ECO:0008006" key="5">
    <source>
        <dbReference type="Google" id="ProtNLM"/>
    </source>
</evidence>
<sequence>MRPLGPHQIRHVVAANLLDLWYGIAEVAERLGHDPAPLMRYYSPVHGGRRRQAAADIAGLITPGPRRGRRRAERSMNTTPSRGSLDDRECRSDAATRIPPPRQCELEIFKLMMYTLDSIC</sequence>
<feature type="compositionally biased region" description="Basic and acidic residues" evidence="2">
    <location>
        <begin position="84"/>
        <end position="94"/>
    </location>
</feature>
<evidence type="ECO:0000313" key="4">
    <source>
        <dbReference type="Proteomes" id="UP001595912"/>
    </source>
</evidence>
<organism evidence="3 4">
    <name type="scientific">Dactylosporangium cerinum</name>
    <dbReference type="NCBI Taxonomy" id="1434730"/>
    <lineage>
        <taxon>Bacteria</taxon>
        <taxon>Bacillati</taxon>
        <taxon>Actinomycetota</taxon>
        <taxon>Actinomycetes</taxon>
        <taxon>Micromonosporales</taxon>
        <taxon>Micromonosporaceae</taxon>
        <taxon>Dactylosporangium</taxon>
    </lineage>
</organism>
<evidence type="ECO:0000256" key="1">
    <source>
        <dbReference type="ARBA" id="ARBA00023172"/>
    </source>
</evidence>
<dbReference type="InterPro" id="IPR013762">
    <property type="entry name" value="Integrase-like_cat_sf"/>
</dbReference>
<dbReference type="RefSeq" id="WP_380119314.1">
    <property type="nucleotide sequence ID" value="NZ_JBHSIU010000039.1"/>
</dbReference>